<dbReference type="Proteomes" id="UP000297280">
    <property type="component" value="Unassembled WGS sequence"/>
</dbReference>
<evidence type="ECO:0000313" key="1">
    <source>
        <dbReference type="EMBL" id="TGO90787.1"/>
    </source>
</evidence>
<protein>
    <submittedName>
        <fullName evidence="1">Uncharacterized protein</fullName>
    </submittedName>
</protein>
<accession>A0A4Z1L273</accession>
<keyword evidence="2" id="KW-1185">Reference proteome</keyword>
<dbReference type="EMBL" id="PQXO01000051">
    <property type="protein sequence ID" value="TGO90787.1"/>
    <property type="molecule type" value="Genomic_DNA"/>
</dbReference>
<proteinExistence type="predicted"/>
<organism evidence="1 2">
    <name type="scientific">Botrytis porri</name>
    <dbReference type="NCBI Taxonomy" id="87229"/>
    <lineage>
        <taxon>Eukaryota</taxon>
        <taxon>Fungi</taxon>
        <taxon>Dikarya</taxon>
        <taxon>Ascomycota</taxon>
        <taxon>Pezizomycotina</taxon>
        <taxon>Leotiomycetes</taxon>
        <taxon>Helotiales</taxon>
        <taxon>Sclerotiniaceae</taxon>
        <taxon>Botrytis</taxon>
    </lineage>
</organism>
<sequence>MTIALNGIPRHRELSYSRNRRSLTIHYDYSLGHIESEGETLEPQNRFRYNFPNFGIRHTVNYGPLDQVENQQRITDVVRVLKGFRLRTLEISLSLDTEDFSQIACAAPFFDLRQRR</sequence>
<name>A0A4Z1L273_9HELO</name>
<gene>
    <name evidence="1" type="ORF">BPOR_0051g00220</name>
</gene>
<dbReference type="AlphaFoldDB" id="A0A4Z1L273"/>
<comment type="caution">
    <text evidence="1">The sequence shown here is derived from an EMBL/GenBank/DDBJ whole genome shotgun (WGS) entry which is preliminary data.</text>
</comment>
<reference evidence="1 2" key="1">
    <citation type="submission" date="2017-12" db="EMBL/GenBank/DDBJ databases">
        <title>Comparative genomics of Botrytis spp.</title>
        <authorList>
            <person name="Valero-Jimenez C.A."/>
            <person name="Tapia P."/>
            <person name="Veloso J."/>
            <person name="Silva-Moreno E."/>
            <person name="Staats M."/>
            <person name="Valdes J.H."/>
            <person name="Van Kan J.A.L."/>
        </authorList>
    </citation>
    <scope>NUCLEOTIDE SEQUENCE [LARGE SCALE GENOMIC DNA]</scope>
    <source>
        <strain evidence="1 2">MUCL3349</strain>
    </source>
</reference>
<evidence type="ECO:0000313" key="2">
    <source>
        <dbReference type="Proteomes" id="UP000297280"/>
    </source>
</evidence>